<evidence type="ECO:0000256" key="4">
    <source>
        <dbReference type="HAMAP-Rule" id="MF_00909"/>
    </source>
</evidence>
<comment type="similarity">
    <text evidence="1 4">Belongs to the FtsZ family.</text>
</comment>
<dbReference type="Gene3D" id="3.30.1330.20">
    <property type="entry name" value="Tubulin/FtsZ, C-terminal domain"/>
    <property type="match status" value="1"/>
</dbReference>
<feature type="binding site" evidence="4">
    <location>
        <position position="139"/>
    </location>
    <ligand>
        <name>GTP</name>
        <dbReference type="ChEBI" id="CHEBI:37565"/>
    </ligand>
</feature>
<keyword evidence="4" id="KW-0963">Cytoplasm</keyword>
<dbReference type="Gene3D" id="3.40.50.1440">
    <property type="entry name" value="Tubulin/FtsZ, GTPase domain"/>
    <property type="match status" value="1"/>
</dbReference>
<comment type="function">
    <text evidence="4">Essential cell division protein that forms a contractile ring structure (Z ring) at the future cell division site. The regulation of the ring assembly controls the timing and the location of cell division. One of the functions of the FtsZ ring is to recruit other cell division proteins to the septum to produce a new cell wall between the dividing cells. Binds GTP and shows GTPase activity.</text>
</comment>
<dbReference type="InterPro" id="IPR003008">
    <property type="entry name" value="Tubulin_FtsZ_GTPase"/>
</dbReference>
<dbReference type="Proteomes" id="UP000230646">
    <property type="component" value="Unassembled WGS sequence"/>
</dbReference>
<dbReference type="GO" id="GO:0051258">
    <property type="term" value="P:protein polymerization"/>
    <property type="evidence" value="ECO:0007669"/>
    <property type="project" value="UniProtKB-UniRule"/>
</dbReference>
<evidence type="ECO:0000259" key="6">
    <source>
        <dbReference type="SMART" id="SM00864"/>
    </source>
</evidence>
<feature type="binding site" evidence="4">
    <location>
        <position position="187"/>
    </location>
    <ligand>
        <name>GTP</name>
        <dbReference type="ChEBI" id="CHEBI:37565"/>
    </ligand>
</feature>
<feature type="binding site" evidence="4">
    <location>
        <position position="143"/>
    </location>
    <ligand>
        <name>GTP</name>
        <dbReference type="ChEBI" id="CHEBI:37565"/>
    </ligand>
</feature>
<dbReference type="GO" id="GO:0032153">
    <property type="term" value="C:cell division site"/>
    <property type="evidence" value="ECO:0007669"/>
    <property type="project" value="UniProtKB-UniRule"/>
</dbReference>
<dbReference type="FunFam" id="3.40.50.1440:FF:000001">
    <property type="entry name" value="Cell division protein FtsZ"/>
    <property type="match status" value="1"/>
</dbReference>
<gene>
    <name evidence="4" type="primary">ftsZ</name>
    <name evidence="8" type="ORF">COZ07_07475</name>
</gene>
<feature type="domain" description="Tubulin/FtsZ 2-layer sandwich" evidence="7">
    <location>
        <begin position="207"/>
        <end position="324"/>
    </location>
</feature>
<keyword evidence="2 4" id="KW-0547">Nucleotide-binding</keyword>
<evidence type="ECO:0000256" key="1">
    <source>
        <dbReference type="ARBA" id="ARBA00009690"/>
    </source>
</evidence>
<dbReference type="PRINTS" id="PR00423">
    <property type="entry name" value="CELLDVISFTSZ"/>
</dbReference>
<organism evidence="8 9">
    <name type="scientific">Candidatus Infernicultor aquiphilus</name>
    <dbReference type="NCBI Taxonomy" id="1805029"/>
    <lineage>
        <taxon>Bacteria</taxon>
        <taxon>Pseudomonadati</taxon>
        <taxon>Atribacterota</taxon>
        <taxon>Candidatus Phoenicimicrobiia</taxon>
        <taxon>Candidatus Pheonicimicrobiales</taxon>
        <taxon>Candidatus Phoenicimicrobiaceae</taxon>
        <taxon>Candidatus Infernicultor</taxon>
    </lineage>
</organism>
<accession>A0A2M7PNM7</accession>
<dbReference type="InterPro" id="IPR020805">
    <property type="entry name" value="Cell_div_FtsZ_CS"/>
</dbReference>
<reference evidence="8 9" key="1">
    <citation type="submission" date="2017-09" db="EMBL/GenBank/DDBJ databases">
        <title>Depth-based differentiation of microbial function through sediment-hosted aquifers and enrichment of novel symbionts in the deep terrestrial subsurface.</title>
        <authorList>
            <person name="Probst A.J."/>
            <person name="Ladd B."/>
            <person name="Jarett J.K."/>
            <person name="Geller-Mcgrath D.E."/>
            <person name="Sieber C.M."/>
            <person name="Emerson J.B."/>
            <person name="Anantharaman K."/>
            <person name="Thomas B.C."/>
            <person name="Malmstrom R."/>
            <person name="Stieglmeier M."/>
            <person name="Klingl A."/>
            <person name="Woyke T."/>
            <person name="Ryan C.M."/>
            <person name="Banfield J.F."/>
        </authorList>
    </citation>
    <scope>NUCLEOTIDE SEQUENCE [LARGE SCALE GENOMIC DNA]</scope>
    <source>
        <strain evidence="8">CG_4_10_14_3_um_filter_34_13</strain>
    </source>
</reference>
<dbReference type="SMART" id="SM00864">
    <property type="entry name" value="Tubulin"/>
    <property type="match status" value="1"/>
</dbReference>
<comment type="subunit">
    <text evidence="4">Homodimer. Polymerizes to form a dynamic ring structure in a strictly GTP-dependent manner. Interacts directly with several other division proteins.</text>
</comment>
<dbReference type="HAMAP" id="MF_00909">
    <property type="entry name" value="FtsZ"/>
    <property type="match status" value="1"/>
</dbReference>
<dbReference type="GO" id="GO:0005737">
    <property type="term" value="C:cytoplasm"/>
    <property type="evidence" value="ECO:0007669"/>
    <property type="project" value="UniProtKB-SubCell"/>
</dbReference>
<dbReference type="GO" id="GO:0043093">
    <property type="term" value="P:FtsZ-dependent cytokinesis"/>
    <property type="evidence" value="ECO:0007669"/>
    <property type="project" value="UniProtKB-UniRule"/>
</dbReference>
<comment type="subcellular location">
    <subcellularLocation>
        <location evidence="4">Cytoplasm</location>
    </subcellularLocation>
    <text evidence="4">Assembles at midcell at the inner surface of the cytoplasmic membrane.</text>
</comment>
<dbReference type="EMBL" id="PFKO01000284">
    <property type="protein sequence ID" value="PIY31897.1"/>
    <property type="molecule type" value="Genomic_DNA"/>
</dbReference>
<sequence length="352" mass="37437">MPNFNNKVGQFVEIKVIGVGGGGGNAVNRMIESKLQGVGYISANTDAQVLALSNAEQKIQIGSSITKGLGSGSNPEIGRQAAEEDKDKILNALEGAEMVFITAGMGGGTGTGGAPIIAKLSKSLGALTVGVVTKPFSFEGRIRMKQAEEGVKLLKECVDTLIVIPNDRLLQVVDKNTSILEAFKIADEVLLQGIQGITDIVIEPGLINVDFADVKTIIANAGTAIMGMGRASGENRAIKAAERAINSPILETNIQGAKGILFNISGSSNLTLYEVNEAAEIISKAANPEANIIFGAVINKELNDEVKITVIAAGFDALEKRKEEYKFEEIDFNKEKISYNDLEIPTFLREKK</sequence>
<dbReference type="PANTHER" id="PTHR30314">
    <property type="entry name" value="CELL DIVISION PROTEIN FTSZ-RELATED"/>
    <property type="match status" value="1"/>
</dbReference>
<dbReference type="InterPro" id="IPR045061">
    <property type="entry name" value="FtsZ/CetZ"/>
</dbReference>
<dbReference type="InterPro" id="IPR008280">
    <property type="entry name" value="Tub_FtsZ_C"/>
</dbReference>
<dbReference type="Pfam" id="PF00091">
    <property type="entry name" value="Tubulin"/>
    <property type="match status" value="1"/>
</dbReference>
<dbReference type="GO" id="GO:0000917">
    <property type="term" value="P:division septum assembly"/>
    <property type="evidence" value="ECO:0007669"/>
    <property type="project" value="UniProtKB-KW"/>
</dbReference>
<dbReference type="AlphaFoldDB" id="A0A2M7PNM7"/>
<feature type="binding site" evidence="4">
    <location>
        <begin position="108"/>
        <end position="110"/>
    </location>
    <ligand>
        <name>GTP</name>
        <dbReference type="ChEBI" id="CHEBI:37565"/>
    </ligand>
</feature>
<dbReference type="InterPro" id="IPR000158">
    <property type="entry name" value="Cell_div_FtsZ"/>
</dbReference>
<dbReference type="CDD" id="cd02201">
    <property type="entry name" value="FtsZ_type1"/>
    <property type="match status" value="1"/>
</dbReference>
<evidence type="ECO:0000256" key="2">
    <source>
        <dbReference type="ARBA" id="ARBA00022741"/>
    </source>
</evidence>
<keyword evidence="4" id="KW-0131">Cell cycle</keyword>
<keyword evidence="3 4" id="KW-0342">GTP-binding</keyword>
<dbReference type="SUPFAM" id="SSF55307">
    <property type="entry name" value="Tubulin C-terminal domain-like"/>
    <property type="match status" value="1"/>
</dbReference>
<dbReference type="SUPFAM" id="SSF52490">
    <property type="entry name" value="Tubulin nucleotide-binding domain-like"/>
    <property type="match status" value="1"/>
</dbReference>
<dbReference type="InterPro" id="IPR036525">
    <property type="entry name" value="Tubulin/FtsZ_GTPase_sf"/>
</dbReference>
<feature type="binding site" evidence="4">
    <location>
        <begin position="21"/>
        <end position="25"/>
    </location>
    <ligand>
        <name>GTP</name>
        <dbReference type="ChEBI" id="CHEBI:37565"/>
    </ligand>
</feature>
<dbReference type="SMART" id="SM00865">
    <property type="entry name" value="Tubulin_C"/>
    <property type="match status" value="1"/>
</dbReference>
<comment type="caution">
    <text evidence="8">The sequence shown here is derived from an EMBL/GenBank/DDBJ whole genome shotgun (WGS) entry which is preliminary data.</text>
</comment>
<proteinExistence type="inferred from homology"/>
<dbReference type="GO" id="GO:0005525">
    <property type="term" value="F:GTP binding"/>
    <property type="evidence" value="ECO:0007669"/>
    <property type="project" value="UniProtKB-UniRule"/>
</dbReference>
<dbReference type="PROSITE" id="PS01134">
    <property type="entry name" value="FTSZ_1"/>
    <property type="match status" value="1"/>
</dbReference>
<dbReference type="InterPro" id="IPR037103">
    <property type="entry name" value="Tubulin/FtsZ-like_C"/>
</dbReference>
<evidence type="ECO:0000259" key="7">
    <source>
        <dbReference type="SMART" id="SM00865"/>
    </source>
</evidence>
<dbReference type="InterPro" id="IPR024757">
    <property type="entry name" value="FtsZ_C"/>
</dbReference>
<dbReference type="NCBIfam" id="TIGR00065">
    <property type="entry name" value="ftsZ"/>
    <property type="match status" value="1"/>
</dbReference>
<evidence type="ECO:0000256" key="5">
    <source>
        <dbReference type="NCBIfam" id="TIGR00065"/>
    </source>
</evidence>
<evidence type="ECO:0000313" key="8">
    <source>
        <dbReference type="EMBL" id="PIY31897.1"/>
    </source>
</evidence>
<dbReference type="Pfam" id="PF12327">
    <property type="entry name" value="FtsZ_C"/>
    <property type="match status" value="1"/>
</dbReference>
<keyword evidence="4" id="KW-0717">Septation</keyword>
<dbReference type="PANTHER" id="PTHR30314:SF3">
    <property type="entry name" value="MITOCHONDRIAL DIVISION PROTEIN FSZA"/>
    <property type="match status" value="1"/>
</dbReference>
<name>A0A2M7PNM7_9BACT</name>
<evidence type="ECO:0000256" key="3">
    <source>
        <dbReference type="ARBA" id="ARBA00023134"/>
    </source>
</evidence>
<dbReference type="GO" id="GO:0003924">
    <property type="term" value="F:GTPase activity"/>
    <property type="evidence" value="ECO:0007669"/>
    <property type="project" value="UniProtKB-UniRule"/>
</dbReference>
<evidence type="ECO:0000313" key="9">
    <source>
        <dbReference type="Proteomes" id="UP000230646"/>
    </source>
</evidence>
<dbReference type="InterPro" id="IPR018316">
    <property type="entry name" value="Tubulin/FtsZ_2-layer-sand-dom"/>
</dbReference>
<keyword evidence="4 8" id="KW-0132">Cell division</keyword>
<protein>
    <recommendedName>
        <fullName evidence="4 5">Cell division protein FtsZ</fullName>
    </recommendedName>
</protein>
<feature type="domain" description="Tubulin/FtsZ GTPase" evidence="6">
    <location>
        <begin position="13"/>
        <end position="205"/>
    </location>
</feature>
<dbReference type="RefSeq" id="WP_406607980.1">
    <property type="nucleotide sequence ID" value="NZ_PFKO01000284.1"/>
</dbReference>